<dbReference type="RefSeq" id="XP_052944457.1">
    <property type="nucleotide sequence ID" value="XM_053087414.1"/>
</dbReference>
<dbReference type="SUPFAM" id="SSF46785">
    <property type="entry name" value="Winged helix' DNA-binding domain"/>
    <property type="match status" value="1"/>
</dbReference>
<dbReference type="EMBL" id="JAKWFO010000006">
    <property type="protein sequence ID" value="KAI9634680.1"/>
    <property type="molecule type" value="Genomic_DNA"/>
</dbReference>
<feature type="compositionally biased region" description="Gly residues" evidence="6">
    <location>
        <begin position="15"/>
        <end position="36"/>
    </location>
</feature>
<keyword evidence="4" id="KW-0238">DNA-binding</keyword>
<keyword evidence="9" id="KW-1185">Reference proteome</keyword>
<dbReference type="GO" id="GO:0003697">
    <property type="term" value="F:single-stranded DNA binding"/>
    <property type="evidence" value="ECO:0007669"/>
    <property type="project" value="TreeGrafter"/>
</dbReference>
<feature type="region of interest" description="Disordered" evidence="6">
    <location>
        <begin position="15"/>
        <end position="46"/>
    </location>
</feature>
<evidence type="ECO:0000256" key="2">
    <source>
        <dbReference type="ARBA" id="ARBA00007815"/>
    </source>
</evidence>
<dbReference type="PIRSF" id="PIRSF036949">
    <property type="entry name" value="RPA32"/>
    <property type="match status" value="1"/>
</dbReference>
<dbReference type="InterPro" id="IPR040260">
    <property type="entry name" value="RFA2-like"/>
</dbReference>
<keyword evidence="3" id="KW-0235">DNA replication</keyword>
<comment type="similarity">
    <text evidence="2">Belongs to the replication factor A protein 2 family.</text>
</comment>
<dbReference type="CDD" id="cd04478">
    <property type="entry name" value="RPA2_DBD_D"/>
    <property type="match status" value="1"/>
</dbReference>
<evidence type="ECO:0000259" key="7">
    <source>
        <dbReference type="Pfam" id="PF08784"/>
    </source>
</evidence>
<evidence type="ECO:0000256" key="6">
    <source>
        <dbReference type="SAM" id="MobiDB-lite"/>
    </source>
</evidence>
<dbReference type="Gene3D" id="2.40.50.140">
    <property type="entry name" value="Nucleic acid-binding proteins"/>
    <property type="match status" value="1"/>
</dbReference>
<feature type="domain" description="Replication protein A C-terminal" evidence="7">
    <location>
        <begin position="179"/>
        <end position="273"/>
    </location>
</feature>
<dbReference type="InterPro" id="IPR012340">
    <property type="entry name" value="NA-bd_OB-fold"/>
</dbReference>
<dbReference type="InterPro" id="IPR036388">
    <property type="entry name" value="WH-like_DNA-bd_sf"/>
</dbReference>
<dbReference type="PANTHER" id="PTHR13989:SF16">
    <property type="entry name" value="REPLICATION PROTEIN A2"/>
    <property type="match status" value="1"/>
</dbReference>
<dbReference type="Proteomes" id="UP001164286">
    <property type="component" value="Unassembled WGS sequence"/>
</dbReference>
<evidence type="ECO:0000313" key="9">
    <source>
        <dbReference type="Proteomes" id="UP001164286"/>
    </source>
</evidence>
<evidence type="ECO:0000256" key="3">
    <source>
        <dbReference type="ARBA" id="ARBA00022705"/>
    </source>
</evidence>
<dbReference type="GO" id="GO:0005662">
    <property type="term" value="C:DNA replication factor A complex"/>
    <property type="evidence" value="ECO:0007669"/>
    <property type="project" value="TreeGrafter"/>
</dbReference>
<dbReference type="GO" id="GO:0006260">
    <property type="term" value="P:DNA replication"/>
    <property type="evidence" value="ECO:0007669"/>
    <property type="project" value="UniProtKB-KW"/>
</dbReference>
<comment type="caution">
    <text evidence="8">The sequence shown here is derived from an EMBL/GenBank/DDBJ whole genome shotgun (WGS) entry which is preliminary data.</text>
</comment>
<evidence type="ECO:0000313" key="8">
    <source>
        <dbReference type="EMBL" id="KAI9634680.1"/>
    </source>
</evidence>
<dbReference type="GO" id="GO:0000781">
    <property type="term" value="C:chromosome, telomeric region"/>
    <property type="evidence" value="ECO:0007669"/>
    <property type="project" value="TreeGrafter"/>
</dbReference>
<dbReference type="InterPro" id="IPR014892">
    <property type="entry name" value="RPA_C"/>
</dbReference>
<protein>
    <recommendedName>
        <fullName evidence="7">Replication protein A C-terminal domain-containing protein</fullName>
    </recommendedName>
</protein>
<dbReference type="Gene3D" id="1.10.10.10">
    <property type="entry name" value="Winged helix-like DNA-binding domain superfamily/Winged helix DNA-binding domain"/>
    <property type="match status" value="1"/>
</dbReference>
<dbReference type="InterPro" id="IPR036390">
    <property type="entry name" value="WH_DNA-bd_sf"/>
</dbReference>
<dbReference type="InterPro" id="IPR014646">
    <property type="entry name" value="Rfa2/RPA32"/>
</dbReference>
<dbReference type="GO" id="GO:0000724">
    <property type="term" value="P:double-strand break repair via homologous recombination"/>
    <property type="evidence" value="ECO:0007669"/>
    <property type="project" value="TreeGrafter"/>
</dbReference>
<dbReference type="GeneID" id="77726619"/>
<reference evidence="8" key="1">
    <citation type="journal article" date="2022" name="G3 (Bethesda)">
        <title>High quality genome of the basidiomycete yeast Dioszegia hungarica PDD-24b-2 isolated from cloud water.</title>
        <authorList>
            <person name="Jarrige D."/>
            <person name="Haridas S."/>
            <person name="Bleykasten-Grosshans C."/>
            <person name="Joly M."/>
            <person name="Nadalig T."/>
            <person name="Sancelme M."/>
            <person name="Vuilleumier S."/>
            <person name="Grigoriev I.V."/>
            <person name="Amato P."/>
            <person name="Bringel F."/>
        </authorList>
    </citation>
    <scope>NUCLEOTIDE SEQUENCE</scope>
    <source>
        <strain evidence="8">PDD-24b-2</strain>
    </source>
</reference>
<dbReference type="GO" id="GO:0006289">
    <property type="term" value="P:nucleotide-excision repair"/>
    <property type="evidence" value="ECO:0007669"/>
    <property type="project" value="TreeGrafter"/>
</dbReference>
<organism evidence="8 9">
    <name type="scientific">Dioszegia hungarica</name>
    <dbReference type="NCBI Taxonomy" id="4972"/>
    <lineage>
        <taxon>Eukaryota</taxon>
        <taxon>Fungi</taxon>
        <taxon>Dikarya</taxon>
        <taxon>Basidiomycota</taxon>
        <taxon>Agaricomycotina</taxon>
        <taxon>Tremellomycetes</taxon>
        <taxon>Tremellales</taxon>
        <taxon>Bulleribasidiaceae</taxon>
        <taxon>Dioszegia</taxon>
    </lineage>
</organism>
<proteinExistence type="inferred from homology"/>
<keyword evidence="5" id="KW-0539">Nucleus</keyword>
<dbReference type="Pfam" id="PF08784">
    <property type="entry name" value="RPA_C"/>
    <property type="match status" value="1"/>
</dbReference>
<sequence>MSNYDGQNPYYGGGGGGGGGYVAGGGSPGGSQGSGDGGKKKGGNNTARPVTIKQIMSAEQAHPDSDFQVDGHDLGTVIVVGSVRNCSTSATNVNYSVGDGTGYLDVRQWLDSADDESGKMDGIGQDQYVSIMGSLKSFAGKRHISATHIRPISDHNEVYHHLLKALWVSLSLRYPGGAGGGGGAVQRQQGMQSDYAAAPANNANANGGANPDWAHLPVMQRKIMELVSKDVTDEGMHVSAISRTVGAGKGELAVGEAIEALMSEGMLFSTIDDLHVKAV</sequence>
<comment type="subcellular location">
    <subcellularLocation>
        <location evidence="1">Nucleus</location>
    </subcellularLocation>
</comment>
<dbReference type="AlphaFoldDB" id="A0AA38LTE2"/>
<accession>A0AA38LTE2</accession>
<name>A0AA38LTE2_9TREE</name>
<evidence type="ECO:0000256" key="4">
    <source>
        <dbReference type="ARBA" id="ARBA00023125"/>
    </source>
</evidence>
<dbReference type="GO" id="GO:0035861">
    <property type="term" value="C:site of double-strand break"/>
    <property type="evidence" value="ECO:0007669"/>
    <property type="project" value="TreeGrafter"/>
</dbReference>
<evidence type="ECO:0000256" key="1">
    <source>
        <dbReference type="ARBA" id="ARBA00004123"/>
    </source>
</evidence>
<dbReference type="PANTHER" id="PTHR13989">
    <property type="entry name" value="REPLICATION PROTEIN A-RELATED"/>
    <property type="match status" value="1"/>
</dbReference>
<dbReference type="SUPFAM" id="SSF50249">
    <property type="entry name" value="Nucleic acid-binding proteins"/>
    <property type="match status" value="1"/>
</dbReference>
<gene>
    <name evidence="8" type="ORF">MKK02DRAFT_27844</name>
</gene>
<evidence type="ECO:0000256" key="5">
    <source>
        <dbReference type="ARBA" id="ARBA00023242"/>
    </source>
</evidence>